<dbReference type="InterPro" id="IPR007720">
    <property type="entry name" value="PigQ/GPI1"/>
</dbReference>
<accession>K3X368</accession>
<sequence length="393" mass="44507">MMTDALETLNCAFYLVLDFLFGRLLTSAVLKIVLQQLQSLELSPEVFLTVLRSNVAWLMGAPAGFKLNAPLASILGNGILLWFDFWEYVFSLVISTHTPWYAFAQSAWPSIILDALWRNMGATLQLSLLADMLAVCTWNTYWVYQYFTKLNMLQFGLFSSLWKLFLGKKNNVLRKRVDSCEYDVSQLLLGTLLFTILFFVVTTNMVFFLYFGLVRLSIFVTHAALWLPIVGLRTLPIASMVYWWWRPSFFVAAVRLESCPDLQQATAKLDLFDVGTGVKRPADDADAQQQIAEIVARHGLQEPHTQGKHGGCAYFWLVPAISSLSSLFTRLRQYSQALREQYSAGAVMRSWFFGSKIVPIPLAILFDCSHEVNSPLESASHTAMRTSAEKKNL</sequence>
<dbReference type="OMA" id="VIASWEM"/>
<keyword evidence="3" id="KW-1185">Reference proteome</keyword>
<evidence type="ECO:0008006" key="4">
    <source>
        <dbReference type="Google" id="ProtNLM"/>
    </source>
</evidence>
<protein>
    <recommendedName>
        <fullName evidence="4">Phosphatidylinositol N-acetylglucosaminyltransferase subunit Q</fullName>
    </recommendedName>
</protein>
<organism evidence="2 3">
    <name type="scientific">Globisporangium ultimum (strain ATCC 200006 / CBS 805.95 / DAOM BR144)</name>
    <name type="common">Pythium ultimum</name>
    <dbReference type="NCBI Taxonomy" id="431595"/>
    <lineage>
        <taxon>Eukaryota</taxon>
        <taxon>Sar</taxon>
        <taxon>Stramenopiles</taxon>
        <taxon>Oomycota</taxon>
        <taxon>Peronosporomycetes</taxon>
        <taxon>Pythiales</taxon>
        <taxon>Pythiaceae</taxon>
        <taxon>Globisporangium</taxon>
    </lineage>
</organism>
<reference evidence="3" key="2">
    <citation type="submission" date="2010-04" db="EMBL/GenBank/DDBJ databases">
        <authorList>
            <person name="Buell R."/>
            <person name="Hamilton J."/>
            <person name="Hostetler J."/>
        </authorList>
    </citation>
    <scope>NUCLEOTIDE SEQUENCE [LARGE SCALE GENOMIC DNA]</scope>
    <source>
        <strain evidence="3">DAOM:BR144</strain>
    </source>
</reference>
<dbReference type="VEuPathDB" id="FungiDB:PYU1_G011641"/>
<evidence type="ECO:0000313" key="3">
    <source>
        <dbReference type="Proteomes" id="UP000019132"/>
    </source>
</evidence>
<name>K3X368_GLOUD</name>
<dbReference type="GO" id="GO:0006506">
    <property type="term" value="P:GPI anchor biosynthetic process"/>
    <property type="evidence" value="ECO:0007669"/>
    <property type="project" value="InterPro"/>
</dbReference>
<dbReference type="EMBL" id="GL376611">
    <property type="status" value="NOT_ANNOTATED_CDS"/>
    <property type="molecule type" value="Genomic_DNA"/>
</dbReference>
<feature type="transmembrane region" description="Helical" evidence="1">
    <location>
        <begin position="187"/>
        <end position="211"/>
    </location>
</feature>
<dbReference type="GO" id="GO:0016020">
    <property type="term" value="C:membrane"/>
    <property type="evidence" value="ECO:0007669"/>
    <property type="project" value="InterPro"/>
</dbReference>
<dbReference type="InParanoid" id="K3X368"/>
<dbReference type="HOGENOM" id="CLU_059119_0_0_1"/>
<reference evidence="2" key="3">
    <citation type="submission" date="2015-02" db="UniProtKB">
        <authorList>
            <consortium name="EnsemblProtists"/>
        </authorList>
    </citation>
    <scope>IDENTIFICATION</scope>
    <source>
        <strain evidence="2">DAOM BR144</strain>
    </source>
</reference>
<dbReference type="Proteomes" id="UP000019132">
    <property type="component" value="Unassembled WGS sequence"/>
</dbReference>
<feature type="transmembrane region" description="Helical" evidence="1">
    <location>
        <begin position="223"/>
        <end position="245"/>
    </location>
</feature>
<keyword evidence="1" id="KW-0472">Membrane</keyword>
<evidence type="ECO:0000256" key="1">
    <source>
        <dbReference type="SAM" id="Phobius"/>
    </source>
</evidence>
<dbReference type="eggNOG" id="KOG1183">
    <property type="taxonomic scope" value="Eukaryota"/>
</dbReference>
<feature type="transmembrane region" description="Helical" evidence="1">
    <location>
        <begin position="124"/>
        <end position="144"/>
    </location>
</feature>
<dbReference type="PANTHER" id="PTHR21329:SF3">
    <property type="entry name" value="PHOSPHATIDYLINOSITOL N-ACETYLGLUCOSAMINYLTRANSFERASE SUBUNIT Q"/>
    <property type="match status" value="1"/>
</dbReference>
<keyword evidence="1" id="KW-0812">Transmembrane</keyword>
<feature type="transmembrane region" description="Helical" evidence="1">
    <location>
        <begin position="12"/>
        <end position="34"/>
    </location>
</feature>
<dbReference type="Pfam" id="PF05024">
    <property type="entry name" value="Gpi1"/>
    <property type="match status" value="1"/>
</dbReference>
<dbReference type="AlphaFoldDB" id="K3X368"/>
<reference evidence="3" key="1">
    <citation type="journal article" date="2010" name="Genome Biol.">
        <title>Genome sequence of the necrotrophic plant pathogen Pythium ultimum reveals original pathogenicity mechanisms and effector repertoire.</title>
        <authorList>
            <person name="Levesque C.A."/>
            <person name="Brouwer H."/>
            <person name="Cano L."/>
            <person name="Hamilton J.P."/>
            <person name="Holt C."/>
            <person name="Huitema E."/>
            <person name="Raffaele S."/>
            <person name="Robideau G.P."/>
            <person name="Thines M."/>
            <person name="Win J."/>
            <person name="Zerillo M.M."/>
            <person name="Beakes G.W."/>
            <person name="Boore J.L."/>
            <person name="Busam D."/>
            <person name="Dumas B."/>
            <person name="Ferriera S."/>
            <person name="Fuerstenberg S.I."/>
            <person name="Gachon C.M."/>
            <person name="Gaulin E."/>
            <person name="Govers F."/>
            <person name="Grenville-Briggs L."/>
            <person name="Horner N."/>
            <person name="Hostetler J."/>
            <person name="Jiang R.H."/>
            <person name="Johnson J."/>
            <person name="Krajaejun T."/>
            <person name="Lin H."/>
            <person name="Meijer H.J."/>
            <person name="Moore B."/>
            <person name="Morris P."/>
            <person name="Phuntmart V."/>
            <person name="Puiu D."/>
            <person name="Shetty J."/>
            <person name="Stajich J.E."/>
            <person name="Tripathy S."/>
            <person name="Wawra S."/>
            <person name="van West P."/>
            <person name="Whitty B.R."/>
            <person name="Coutinho P.M."/>
            <person name="Henrissat B."/>
            <person name="Martin F."/>
            <person name="Thomas P.D."/>
            <person name="Tyler B.M."/>
            <person name="De Vries R.P."/>
            <person name="Kamoun S."/>
            <person name="Yandell M."/>
            <person name="Tisserat N."/>
            <person name="Buell C.R."/>
        </authorList>
    </citation>
    <scope>NUCLEOTIDE SEQUENCE</scope>
    <source>
        <strain evidence="3">DAOM:BR144</strain>
    </source>
</reference>
<dbReference type="EnsemblProtists" id="PYU1_T011667">
    <property type="protein sequence ID" value="PYU1_T011667"/>
    <property type="gene ID" value="PYU1_G011641"/>
</dbReference>
<dbReference type="PANTHER" id="PTHR21329">
    <property type="entry name" value="PHOSPHATIDYLINOSITOL N-ACETYLGLUCOSAMINYLTRANSFERASE SUBUNIT Q-RELATED"/>
    <property type="match status" value="1"/>
</dbReference>
<dbReference type="STRING" id="431595.K3X368"/>
<proteinExistence type="predicted"/>
<evidence type="ECO:0000313" key="2">
    <source>
        <dbReference type="EnsemblProtists" id="PYU1_T011667"/>
    </source>
</evidence>
<dbReference type="GO" id="GO:0005783">
    <property type="term" value="C:endoplasmic reticulum"/>
    <property type="evidence" value="ECO:0007669"/>
    <property type="project" value="TreeGrafter"/>
</dbReference>
<keyword evidence="1" id="KW-1133">Transmembrane helix</keyword>